<dbReference type="Gene3D" id="3.90.50.10">
    <property type="entry name" value="Photosynthetic Reaction Center, subunit H, domain 2"/>
    <property type="match status" value="1"/>
</dbReference>
<sequence length="110" mass="12030">MVTQAQLDALYDAEVLDQAGVKVGPLDRVYLDNATGVPAWVLVRTGWLGGRRVFCPLTNAEVVGTQIRVPYPVGMIKDAPEIPAVEHLTEDEEEQLYDYYAIDEGPAPSA</sequence>
<evidence type="ECO:0000313" key="3">
    <source>
        <dbReference type="Proteomes" id="UP000326546"/>
    </source>
</evidence>
<dbReference type="SUPFAM" id="SSF50346">
    <property type="entry name" value="PRC-barrel domain"/>
    <property type="match status" value="1"/>
</dbReference>
<dbReference type="KEGG" id="serw:FY030_04390"/>
<organism evidence="2 3">
    <name type="scientific">Ornithinimicrobium pratense</name>
    <dbReference type="NCBI Taxonomy" id="2593973"/>
    <lineage>
        <taxon>Bacteria</taxon>
        <taxon>Bacillati</taxon>
        <taxon>Actinomycetota</taxon>
        <taxon>Actinomycetes</taxon>
        <taxon>Micrococcales</taxon>
        <taxon>Ornithinimicrobiaceae</taxon>
        <taxon>Ornithinimicrobium</taxon>
    </lineage>
</organism>
<dbReference type="Proteomes" id="UP000326546">
    <property type="component" value="Chromosome"/>
</dbReference>
<accession>A0A5J6V2Y7</accession>
<dbReference type="GO" id="GO:0030077">
    <property type="term" value="C:plasma membrane light-harvesting complex"/>
    <property type="evidence" value="ECO:0007669"/>
    <property type="project" value="InterPro"/>
</dbReference>
<name>A0A5J6V2Y7_9MICO</name>
<dbReference type="InterPro" id="IPR027275">
    <property type="entry name" value="PRC-brl_dom"/>
</dbReference>
<feature type="domain" description="PRC-barrel" evidence="1">
    <location>
        <begin position="9"/>
        <end position="72"/>
    </location>
</feature>
<dbReference type="InterPro" id="IPR014747">
    <property type="entry name" value="Bac_photo_RC_H_C"/>
</dbReference>
<proteinExistence type="predicted"/>
<dbReference type="Pfam" id="PF05239">
    <property type="entry name" value="PRC"/>
    <property type="match status" value="1"/>
</dbReference>
<reference evidence="2 3" key="1">
    <citation type="submission" date="2019-09" db="EMBL/GenBank/DDBJ databases">
        <title>Serinicoccus pratensis sp. nov., isolated from meadow soil.</title>
        <authorList>
            <person name="Zhang W."/>
        </authorList>
    </citation>
    <scope>NUCLEOTIDE SEQUENCE [LARGE SCALE GENOMIC DNA]</scope>
    <source>
        <strain evidence="2 3">W204</strain>
    </source>
</reference>
<protein>
    <submittedName>
        <fullName evidence="2">PRC-barrel domain containing protein</fullName>
    </submittedName>
</protein>
<gene>
    <name evidence="2" type="ORF">FY030_04390</name>
</gene>
<keyword evidence="3" id="KW-1185">Reference proteome</keyword>
<dbReference type="InterPro" id="IPR011033">
    <property type="entry name" value="PRC_barrel-like_sf"/>
</dbReference>
<dbReference type="GO" id="GO:0019684">
    <property type="term" value="P:photosynthesis, light reaction"/>
    <property type="evidence" value="ECO:0007669"/>
    <property type="project" value="InterPro"/>
</dbReference>
<evidence type="ECO:0000259" key="1">
    <source>
        <dbReference type="Pfam" id="PF05239"/>
    </source>
</evidence>
<dbReference type="RefSeq" id="WP_158060448.1">
    <property type="nucleotide sequence ID" value="NZ_CP044427.1"/>
</dbReference>
<dbReference type="EMBL" id="CP044427">
    <property type="protein sequence ID" value="QFG68058.1"/>
    <property type="molecule type" value="Genomic_DNA"/>
</dbReference>
<dbReference type="AlphaFoldDB" id="A0A5J6V2Y7"/>
<evidence type="ECO:0000313" key="2">
    <source>
        <dbReference type="EMBL" id="QFG68058.1"/>
    </source>
</evidence>
<dbReference type="OrthoDB" id="3712018at2"/>